<feature type="compositionally biased region" description="Basic and acidic residues" evidence="1">
    <location>
        <begin position="13"/>
        <end position="24"/>
    </location>
</feature>
<sequence length="24" mass="2718">MFPRCGVDDDGFDASRDGEMIDIR</sequence>
<gene>
    <name evidence="2" type="ORF">PPSIR1_31113</name>
</gene>
<feature type="region of interest" description="Disordered" evidence="1">
    <location>
        <begin position="1"/>
        <end position="24"/>
    </location>
</feature>
<evidence type="ECO:0000313" key="2">
    <source>
        <dbReference type="EMBL" id="EDM74850.1"/>
    </source>
</evidence>
<proteinExistence type="predicted"/>
<reference evidence="2 3" key="1">
    <citation type="submission" date="2007-06" db="EMBL/GenBank/DDBJ databases">
        <authorList>
            <person name="Shimkets L."/>
            <person name="Ferriera S."/>
            <person name="Johnson J."/>
            <person name="Kravitz S."/>
            <person name="Beeson K."/>
            <person name="Sutton G."/>
            <person name="Rogers Y.-H."/>
            <person name="Friedman R."/>
            <person name="Frazier M."/>
            <person name="Venter J.C."/>
        </authorList>
    </citation>
    <scope>NUCLEOTIDE SEQUENCE [LARGE SCALE GENOMIC DNA]</scope>
    <source>
        <strain evidence="2 3">SIR-1</strain>
    </source>
</reference>
<protein>
    <submittedName>
        <fullName evidence="2">Uncharacterized protein</fullName>
    </submittedName>
</protein>
<organism evidence="2 3">
    <name type="scientific">Plesiocystis pacifica SIR-1</name>
    <dbReference type="NCBI Taxonomy" id="391625"/>
    <lineage>
        <taxon>Bacteria</taxon>
        <taxon>Pseudomonadati</taxon>
        <taxon>Myxococcota</taxon>
        <taxon>Polyangia</taxon>
        <taxon>Nannocystales</taxon>
        <taxon>Nannocystaceae</taxon>
        <taxon>Plesiocystis</taxon>
    </lineage>
</organism>
<evidence type="ECO:0000256" key="1">
    <source>
        <dbReference type="SAM" id="MobiDB-lite"/>
    </source>
</evidence>
<name>A6GH18_9BACT</name>
<dbReference type="Proteomes" id="UP000005801">
    <property type="component" value="Unassembled WGS sequence"/>
</dbReference>
<evidence type="ECO:0000313" key="3">
    <source>
        <dbReference type="Proteomes" id="UP000005801"/>
    </source>
</evidence>
<comment type="caution">
    <text evidence="2">The sequence shown here is derived from an EMBL/GenBank/DDBJ whole genome shotgun (WGS) entry which is preliminary data.</text>
</comment>
<dbReference type="EMBL" id="ABCS01000113">
    <property type="protein sequence ID" value="EDM74850.1"/>
    <property type="molecule type" value="Genomic_DNA"/>
</dbReference>
<keyword evidence="3" id="KW-1185">Reference proteome</keyword>
<accession>A6GH18</accession>
<dbReference type="AlphaFoldDB" id="A6GH18"/>